<evidence type="ECO:0000256" key="1">
    <source>
        <dbReference type="SAM" id="Coils"/>
    </source>
</evidence>
<gene>
    <name evidence="3" type="ORF">TEOVI_000096400</name>
</gene>
<dbReference type="GO" id="GO:0036158">
    <property type="term" value="P:outer dynein arm assembly"/>
    <property type="evidence" value="ECO:0007669"/>
    <property type="project" value="InterPro"/>
</dbReference>
<feature type="region of interest" description="Disordered" evidence="2">
    <location>
        <begin position="561"/>
        <end position="583"/>
    </location>
</feature>
<sequence length="668" mass="75933">MTRLPSAAAGRSSPPAQGSSVQSRSARGDAAGNDQRKLSPKQPSKQRTNAGSRHATVAEAPKNEVELYMQRINEISAQRTKVVREYQQKIASNRAQVRMMHDENTHLRSIRACGKNVTDRELELLDRRKYATIRRLNRLTHQVRKIEEGIRRNEEERVTNERELSEAAKDGAVSGSKSVALRIHRLEKFLDQTLGHQRFVARINDGYRELLKELVEDSIGRDARTRALEQHLDIRHQEYARLVTLYHNATSQYENVQRDLKSFDSSFQQARHLKDKALADRRLRVETALRQTQGLEQRQVELQQEIDEELQRIEEAEIEKQLVLQRRRRTILPPDRNSVVAGTSDYNQRAELSDRIANALLASGSAKDEERMRAFEKSFVKMMRVTEAESLDDLVNKFSQEQALREQLQKQYRDEQKRLEDLQNEVARLKKKVKDHEVTYVHPAPVTFCMKSELDSYVTDASCKRDSALGELTTLERILAEVVQHTDVLAEQVSLYKPEVVVPRTKIENVVTNLQLLGAKILSLADETVDRTSTAPCVASIHVNLPSSNTRVKLCSIKEQAKTATPTTSTPVTNNPPSPETDGSCFFDKGSCFTDSVTNGIVPIGGGKLGISTVSSDSGEHEDDTEEGRRSMALLDNDEPLGREQIKRLAAVVLRREERRRLREERQR</sequence>
<feature type="region of interest" description="Disordered" evidence="2">
    <location>
        <begin position="1"/>
        <end position="62"/>
    </location>
</feature>
<protein>
    <submittedName>
        <fullName evidence="3">Uncharacterized protein</fullName>
    </submittedName>
</protein>
<keyword evidence="4" id="KW-1185">Reference proteome</keyword>
<organism evidence="3 4">
    <name type="scientific">Trypanosoma equiperdum</name>
    <dbReference type="NCBI Taxonomy" id="5694"/>
    <lineage>
        <taxon>Eukaryota</taxon>
        <taxon>Discoba</taxon>
        <taxon>Euglenozoa</taxon>
        <taxon>Kinetoplastea</taxon>
        <taxon>Metakinetoplastina</taxon>
        <taxon>Trypanosomatida</taxon>
        <taxon>Trypanosomatidae</taxon>
        <taxon>Trypanosoma</taxon>
    </lineage>
</organism>
<feature type="compositionally biased region" description="Polar residues" evidence="2">
    <location>
        <begin position="41"/>
        <end position="51"/>
    </location>
</feature>
<dbReference type="EMBL" id="CZPT02001198">
    <property type="protein sequence ID" value="SCU69398.1"/>
    <property type="molecule type" value="Genomic_DNA"/>
</dbReference>
<dbReference type="GO" id="GO:0097542">
    <property type="term" value="C:ciliary tip"/>
    <property type="evidence" value="ECO:0007669"/>
    <property type="project" value="TreeGrafter"/>
</dbReference>
<comment type="caution">
    <text evidence="3">The sequence shown here is derived from an EMBL/GenBank/DDBJ whole genome shotgun (WGS) entry which is preliminary data.</text>
</comment>
<dbReference type="GO" id="GO:0036064">
    <property type="term" value="C:ciliary basal body"/>
    <property type="evidence" value="ECO:0007669"/>
    <property type="project" value="TreeGrafter"/>
</dbReference>
<dbReference type="RefSeq" id="XP_067080382.1">
    <property type="nucleotide sequence ID" value="XM_067224281.1"/>
</dbReference>
<feature type="region of interest" description="Disordered" evidence="2">
    <location>
        <begin position="611"/>
        <end position="640"/>
    </location>
</feature>
<feature type="compositionally biased region" description="Low complexity" evidence="2">
    <location>
        <begin position="563"/>
        <end position="573"/>
    </location>
</feature>
<dbReference type="PANTHER" id="PTHR46518:SF1">
    <property type="entry name" value="OUTER DYNEIN ARM-DOCKING COMPLEX SUBUNIT 3"/>
    <property type="match status" value="1"/>
</dbReference>
<feature type="coiled-coil region" evidence="1">
    <location>
        <begin position="391"/>
        <end position="439"/>
    </location>
</feature>
<keyword evidence="1" id="KW-0175">Coiled coil</keyword>
<reference evidence="3" key="1">
    <citation type="submission" date="2016-09" db="EMBL/GenBank/DDBJ databases">
        <authorList>
            <person name="Hebert L."/>
            <person name="Moumen B."/>
        </authorList>
    </citation>
    <scope>NUCLEOTIDE SEQUENCE [LARGE SCALE GENOMIC DNA]</scope>
    <source>
        <strain evidence="3">OVI</strain>
    </source>
</reference>
<feature type="coiled-coil region" evidence="1">
    <location>
        <begin position="285"/>
        <end position="326"/>
    </location>
</feature>
<name>A0A1G4IBC0_TRYEQ</name>
<feature type="compositionally biased region" description="Low complexity" evidence="2">
    <location>
        <begin position="1"/>
        <end position="20"/>
    </location>
</feature>
<evidence type="ECO:0000313" key="4">
    <source>
        <dbReference type="Proteomes" id="UP000195570"/>
    </source>
</evidence>
<dbReference type="Proteomes" id="UP000195570">
    <property type="component" value="Unassembled WGS sequence"/>
</dbReference>
<dbReference type="VEuPathDB" id="TriTrypDB:TEOVI_000096400"/>
<dbReference type="PANTHER" id="PTHR46518">
    <property type="entry name" value="COILED-COIL DOMAIN-CONTAINING PROTEIN 151"/>
    <property type="match status" value="1"/>
</dbReference>
<dbReference type="GeneID" id="92374904"/>
<dbReference type="AlphaFoldDB" id="A0A1G4IBC0"/>
<dbReference type="GO" id="GO:0035253">
    <property type="term" value="C:ciliary rootlet"/>
    <property type="evidence" value="ECO:0007669"/>
    <property type="project" value="TreeGrafter"/>
</dbReference>
<accession>A0A1G4IBC0</accession>
<dbReference type="InterPro" id="IPR033192">
    <property type="entry name" value="ODAD3"/>
</dbReference>
<dbReference type="GO" id="GO:0003341">
    <property type="term" value="P:cilium movement"/>
    <property type="evidence" value="ECO:0007669"/>
    <property type="project" value="InterPro"/>
</dbReference>
<proteinExistence type="predicted"/>
<evidence type="ECO:0000313" key="3">
    <source>
        <dbReference type="EMBL" id="SCU69398.1"/>
    </source>
</evidence>
<evidence type="ECO:0000256" key="2">
    <source>
        <dbReference type="SAM" id="MobiDB-lite"/>
    </source>
</evidence>